<dbReference type="AlphaFoldDB" id="A0A4R0P687"/>
<evidence type="ECO:0000259" key="1">
    <source>
        <dbReference type="PROSITE" id="PS50851"/>
    </source>
</evidence>
<dbReference type="EMBL" id="SJST01000011">
    <property type="protein sequence ID" value="TCD10964.1"/>
    <property type="molecule type" value="Genomic_DNA"/>
</dbReference>
<dbReference type="Pfam" id="PF01584">
    <property type="entry name" value="CheW"/>
    <property type="match status" value="1"/>
</dbReference>
<protein>
    <submittedName>
        <fullName evidence="2">Purine-binding chemotaxis protein CheW</fullName>
    </submittedName>
</protein>
<dbReference type="PANTHER" id="PTHR22617">
    <property type="entry name" value="CHEMOTAXIS SENSOR HISTIDINE KINASE-RELATED"/>
    <property type="match status" value="1"/>
</dbReference>
<feature type="domain" description="CheW-like" evidence="1">
    <location>
        <begin position="12"/>
        <end position="152"/>
    </location>
</feature>
<dbReference type="InterPro" id="IPR036061">
    <property type="entry name" value="CheW-like_dom_sf"/>
</dbReference>
<dbReference type="PROSITE" id="PS50851">
    <property type="entry name" value="CHEW"/>
    <property type="match status" value="1"/>
</dbReference>
<dbReference type="Proteomes" id="UP000291301">
    <property type="component" value="Unassembled WGS sequence"/>
</dbReference>
<dbReference type="RefSeq" id="WP_131571737.1">
    <property type="nucleotide sequence ID" value="NZ_JAINFK010000010.1"/>
</dbReference>
<dbReference type="GO" id="GO:0006935">
    <property type="term" value="P:chemotaxis"/>
    <property type="evidence" value="ECO:0007669"/>
    <property type="project" value="InterPro"/>
</dbReference>
<dbReference type="InterPro" id="IPR039315">
    <property type="entry name" value="CheW"/>
</dbReference>
<gene>
    <name evidence="2" type="ORF">E0D97_17590</name>
</gene>
<comment type="caution">
    <text evidence="2">The sequence shown here is derived from an EMBL/GenBank/DDBJ whole genome shotgun (WGS) entry which is preliminary data.</text>
</comment>
<name>A0A4R0P687_9HYPH</name>
<dbReference type="GO" id="GO:0007165">
    <property type="term" value="P:signal transduction"/>
    <property type="evidence" value="ECO:0007669"/>
    <property type="project" value="InterPro"/>
</dbReference>
<dbReference type="SMART" id="SM00260">
    <property type="entry name" value="CheW"/>
    <property type="match status" value="1"/>
</dbReference>
<organism evidence="2 3">
    <name type="scientific">Oricola cellulosilytica</name>
    <dbReference type="NCBI Taxonomy" id="1429082"/>
    <lineage>
        <taxon>Bacteria</taxon>
        <taxon>Pseudomonadati</taxon>
        <taxon>Pseudomonadota</taxon>
        <taxon>Alphaproteobacteria</taxon>
        <taxon>Hyphomicrobiales</taxon>
        <taxon>Ahrensiaceae</taxon>
        <taxon>Oricola</taxon>
    </lineage>
</organism>
<proteinExistence type="predicted"/>
<dbReference type="GO" id="GO:0005829">
    <property type="term" value="C:cytosol"/>
    <property type="evidence" value="ECO:0007669"/>
    <property type="project" value="TreeGrafter"/>
</dbReference>
<dbReference type="CDD" id="cd00732">
    <property type="entry name" value="CheW"/>
    <property type="match status" value="1"/>
</dbReference>
<evidence type="ECO:0000313" key="3">
    <source>
        <dbReference type="Proteomes" id="UP000291301"/>
    </source>
</evidence>
<dbReference type="Gene3D" id="2.30.30.40">
    <property type="entry name" value="SH3 Domains"/>
    <property type="match status" value="1"/>
</dbReference>
<dbReference type="OrthoDB" id="9794382at2"/>
<accession>A0A4R0P687</accession>
<reference evidence="2 3" key="1">
    <citation type="journal article" date="2015" name="Antonie Van Leeuwenhoek">
        <title>Oricola cellulosilytica gen. nov., sp. nov., a cellulose-degrading bacterium of the family Phyllobacteriaceae isolated from surface seashore water, and emended descriptions of Mesorhizobium loti and Phyllobacterium myrsinacearum.</title>
        <authorList>
            <person name="Hameed A."/>
            <person name="Shahina M."/>
            <person name="Lai W.A."/>
            <person name="Lin S.Y."/>
            <person name="Young L.S."/>
            <person name="Liu Y.C."/>
            <person name="Hsu Y.H."/>
            <person name="Young C.C."/>
        </authorList>
    </citation>
    <scope>NUCLEOTIDE SEQUENCE [LARGE SCALE GENOMIC DNA]</scope>
    <source>
        <strain evidence="2 3">KCTC 52183</strain>
    </source>
</reference>
<dbReference type="InterPro" id="IPR002545">
    <property type="entry name" value="CheW-lke_dom"/>
</dbReference>
<sequence>MAEDQDTARERFIEIISFHLGDQVYCVDIMAVREIRGWVPCTSMPHSPPHVLGVINLRGLVIPVIDVAVRIGLPPANPSERSAIIVIDQGEKLVGLLVEAVSDMITIKGSDLQPVPDVLPESQRALAKAIVALEEQMICFLDPEPLVGATLEELAA</sequence>
<evidence type="ECO:0000313" key="2">
    <source>
        <dbReference type="EMBL" id="TCD10964.1"/>
    </source>
</evidence>
<dbReference type="SUPFAM" id="SSF50341">
    <property type="entry name" value="CheW-like"/>
    <property type="match status" value="1"/>
</dbReference>
<dbReference type="PANTHER" id="PTHR22617:SF23">
    <property type="entry name" value="CHEMOTAXIS PROTEIN CHEW"/>
    <property type="match status" value="1"/>
</dbReference>
<keyword evidence="3" id="KW-1185">Reference proteome</keyword>
<dbReference type="Gene3D" id="2.40.50.180">
    <property type="entry name" value="CheA-289, Domain 4"/>
    <property type="match status" value="1"/>
</dbReference>